<dbReference type="STRING" id="418495.SAMN05216215_102088"/>
<dbReference type="SUPFAM" id="SSF47413">
    <property type="entry name" value="lambda repressor-like DNA-binding domains"/>
    <property type="match status" value="1"/>
</dbReference>
<dbReference type="Gene3D" id="1.10.260.40">
    <property type="entry name" value="lambda repressor-like DNA-binding domains"/>
    <property type="match status" value="1"/>
</dbReference>
<proteinExistence type="predicted"/>
<dbReference type="RefSeq" id="WP_093268040.1">
    <property type="nucleotide sequence ID" value="NZ_FNOK01000020.1"/>
</dbReference>
<dbReference type="SMART" id="SM00530">
    <property type="entry name" value="HTH_XRE"/>
    <property type="match status" value="1"/>
</dbReference>
<feature type="domain" description="HTH cro/C1-type" evidence="1">
    <location>
        <begin position="34"/>
        <end position="81"/>
    </location>
</feature>
<dbReference type="InterPro" id="IPR001387">
    <property type="entry name" value="Cro/C1-type_HTH"/>
</dbReference>
<dbReference type="Pfam" id="PF17765">
    <property type="entry name" value="MLTR_LBD"/>
    <property type="match status" value="1"/>
</dbReference>
<dbReference type="AlphaFoldDB" id="A0A1H3HBR2"/>
<dbReference type="Proteomes" id="UP000199529">
    <property type="component" value="Unassembled WGS sequence"/>
</dbReference>
<dbReference type="InterPro" id="IPR010982">
    <property type="entry name" value="Lambda_DNA-bd_dom_sf"/>
</dbReference>
<gene>
    <name evidence="2" type="ORF">SAMN05216215_102088</name>
</gene>
<evidence type="ECO:0000313" key="3">
    <source>
        <dbReference type="Proteomes" id="UP000199529"/>
    </source>
</evidence>
<dbReference type="OrthoDB" id="4790304at2"/>
<evidence type="ECO:0000313" key="2">
    <source>
        <dbReference type="EMBL" id="SDY12921.1"/>
    </source>
</evidence>
<dbReference type="InterPro" id="IPR041413">
    <property type="entry name" value="MLTR_LBD"/>
</dbReference>
<keyword evidence="3" id="KW-1185">Reference proteome</keyword>
<dbReference type="Pfam" id="PF13560">
    <property type="entry name" value="HTH_31"/>
    <property type="match status" value="1"/>
</dbReference>
<organism evidence="2 3">
    <name type="scientific">Saccharopolyspora shandongensis</name>
    <dbReference type="NCBI Taxonomy" id="418495"/>
    <lineage>
        <taxon>Bacteria</taxon>
        <taxon>Bacillati</taxon>
        <taxon>Actinomycetota</taxon>
        <taxon>Actinomycetes</taxon>
        <taxon>Pseudonocardiales</taxon>
        <taxon>Pseudonocardiaceae</taxon>
        <taxon>Saccharopolyspora</taxon>
    </lineage>
</organism>
<dbReference type="PROSITE" id="PS50943">
    <property type="entry name" value="HTH_CROC1"/>
    <property type="match status" value="1"/>
</dbReference>
<dbReference type="CDD" id="cd00093">
    <property type="entry name" value="HTH_XRE"/>
    <property type="match status" value="1"/>
</dbReference>
<dbReference type="Gene3D" id="3.30.450.180">
    <property type="match status" value="1"/>
</dbReference>
<name>A0A1H3HBR2_9PSEU</name>
<reference evidence="3" key="1">
    <citation type="submission" date="2016-10" db="EMBL/GenBank/DDBJ databases">
        <authorList>
            <person name="Varghese N."/>
            <person name="Submissions S."/>
        </authorList>
    </citation>
    <scope>NUCLEOTIDE SEQUENCE [LARGE SCALE GENOMIC DNA]</scope>
    <source>
        <strain evidence="3">CGMCC 4.3530</strain>
    </source>
</reference>
<dbReference type="EMBL" id="FNOK01000020">
    <property type="protein sequence ID" value="SDY12921.1"/>
    <property type="molecule type" value="Genomic_DNA"/>
</dbReference>
<protein>
    <submittedName>
        <fullName evidence="2">Helix-turn-helix domain-containing protein</fullName>
    </submittedName>
</protein>
<dbReference type="PANTHER" id="PTHR35010">
    <property type="entry name" value="BLL4672 PROTEIN-RELATED"/>
    <property type="match status" value="1"/>
</dbReference>
<evidence type="ECO:0000259" key="1">
    <source>
        <dbReference type="PROSITE" id="PS50943"/>
    </source>
</evidence>
<accession>A0A1H3HBR2</accession>
<sequence length="284" mass="30956">MRDNEFGAFLRARREAITPAEVGLPTGPRRRTPGLRRAELATIAGISVEYLTRLEQGRDRHPSPEVLGAIVDALRLSAEEREQLWLILGLDKPTALCPRVAEPPGQAVRPSVQAILDRLEPGPALVINRVGDVLACTGGYRRLAGPLGVLDADPPNLLRYVFADDRARTAHPEWARIADGRANFLKHGFRSDDPHSAGLVAELTDAAGASFTSRFETPPVVLQRTGAERWVHPEVGELLLDFEIVELPDVDQRMIIYLPGDEATSAALDRLDGRQPGALRAVSG</sequence>
<dbReference type="GO" id="GO:0003677">
    <property type="term" value="F:DNA binding"/>
    <property type="evidence" value="ECO:0007669"/>
    <property type="project" value="InterPro"/>
</dbReference>